<dbReference type="SUPFAM" id="SSF49452">
    <property type="entry name" value="Starch-binding domain-like"/>
    <property type="match status" value="4"/>
</dbReference>
<dbReference type="SUPFAM" id="SSF49464">
    <property type="entry name" value="Carboxypeptidase regulatory domain-like"/>
    <property type="match status" value="2"/>
</dbReference>
<dbReference type="InterPro" id="IPR013784">
    <property type="entry name" value="Carb-bd-like_fold"/>
</dbReference>
<dbReference type="OrthoDB" id="5491003at2"/>
<feature type="compositionally biased region" description="Polar residues" evidence="2">
    <location>
        <begin position="945"/>
        <end position="955"/>
    </location>
</feature>
<dbReference type="SMART" id="SM00228">
    <property type="entry name" value="PDZ"/>
    <property type="match status" value="1"/>
</dbReference>
<reference evidence="4 5" key="1">
    <citation type="submission" date="2014-04" db="EMBL/GenBank/DDBJ databases">
        <title>Genome assembly of Hyalangium minutum DSM 14724.</title>
        <authorList>
            <person name="Sharma G."/>
            <person name="Subramanian S."/>
        </authorList>
    </citation>
    <scope>NUCLEOTIDE SEQUENCE [LARGE SCALE GENOMIC DNA]</scope>
    <source>
        <strain evidence="4 5">DSM 14724</strain>
    </source>
</reference>
<feature type="domain" description="PDZ" evidence="3">
    <location>
        <begin position="865"/>
        <end position="932"/>
    </location>
</feature>
<dbReference type="EMBL" id="JMCB01000028">
    <property type="protein sequence ID" value="KFE60778.1"/>
    <property type="molecule type" value="Genomic_DNA"/>
</dbReference>
<protein>
    <recommendedName>
        <fullName evidence="3">PDZ domain-containing protein</fullName>
    </recommendedName>
</protein>
<dbReference type="Gene3D" id="2.60.40.1120">
    <property type="entry name" value="Carboxypeptidase-like, regulatory domain"/>
    <property type="match status" value="7"/>
</dbReference>
<dbReference type="GO" id="GO:0030246">
    <property type="term" value="F:carbohydrate binding"/>
    <property type="evidence" value="ECO:0007669"/>
    <property type="project" value="InterPro"/>
</dbReference>
<proteinExistence type="predicted"/>
<feature type="compositionally biased region" description="Polar residues" evidence="2">
    <location>
        <begin position="368"/>
        <end position="384"/>
    </location>
</feature>
<dbReference type="Proteomes" id="UP000028725">
    <property type="component" value="Unassembled WGS sequence"/>
</dbReference>
<feature type="region of interest" description="Disordered" evidence="2">
    <location>
        <begin position="96"/>
        <end position="124"/>
    </location>
</feature>
<comment type="caution">
    <text evidence="4">The sequence shown here is derived from an EMBL/GenBank/DDBJ whole genome shotgun (WGS) entry which is preliminary data.</text>
</comment>
<keyword evidence="5" id="KW-1185">Reference proteome</keyword>
<dbReference type="InterPro" id="IPR001478">
    <property type="entry name" value="PDZ"/>
</dbReference>
<evidence type="ECO:0000259" key="3">
    <source>
        <dbReference type="PROSITE" id="PS50106"/>
    </source>
</evidence>
<dbReference type="Pfam" id="PF17820">
    <property type="entry name" value="PDZ_6"/>
    <property type="match status" value="1"/>
</dbReference>
<dbReference type="InterPro" id="IPR008969">
    <property type="entry name" value="CarboxyPept-like_regulatory"/>
</dbReference>
<keyword evidence="1" id="KW-0732">Signal</keyword>
<feature type="region of interest" description="Disordered" evidence="2">
    <location>
        <begin position="920"/>
        <end position="955"/>
    </location>
</feature>
<evidence type="ECO:0000313" key="5">
    <source>
        <dbReference type="Proteomes" id="UP000028725"/>
    </source>
</evidence>
<dbReference type="PROSITE" id="PS50106">
    <property type="entry name" value="PDZ"/>
    <property type="match status" value="1"/>
</dbReference>
<dbReference type="AlphaFoldDB" id="A0A085VZB5"/>
<dbReference type="InterPro" id="IPR051417">
    <property type="entry name" value="SDr/BOS_complex"/>
</dbReference>
<dbReference type="SUPFAM" id="SSF50156">
    <property type="entry name" value="PDZ domain-like"/>
    <property type="match status" value="1"/>
</dbReference>
<dbReference type="InterPro" id="IPR041489">
    <property type="entry name" value="PDZ_6"/>
</dbReference>
<dbReference type="Pfam" id="PF13620">
    <property type="entry name" value="CarboxypepD_reg"/>
    <property type="match status" value="4"/>
</dbReference>
<feature type="region of interest" description="Disordered" evidence="2">
    <location>
        <begin position="33"/>
        <end position="73"/>
    </location>
</feature>
<feature type="compositionally biased region" description="Low complexity" evidence="2">
    <location>
        <begin position="36"/>
        <end position="62"/>
    </location>
</feature>
<organism evidence="4 5">
    <name type="scientific">Hyalangium minutum</name>
    <dbReference type="NCBI Taxonomy" id="394096"/>
    <lineage>
        <taxon>Bacteria</taxon>
        <taxon>Pseudomonadati</taxon>
        <taxon>Myxococcota</taxon>
        <taxon>Myxococcia</taxon>
        <taxon>Myxococcales</taxon>
        <taxon>Cystobacterineae</taxon>
        <taxon>Archangiaceae</taxon>
        <taxon>Hyalangium</taxon>
    </lineage>
</organism>
<feature type="region of interest" description="Disordered" evidence="2">
    <location>
        <begin position="367"/>
        <end position="387"/>
    </location>
</feature>
<dbReference type="PATRIC" id="fig|394096.3.peg.8423"/>
<name>A0A085VZB5_9BACT</name>
<gene>
    <name evidence="4" type="ORF">DB31_4691</name>
</gene>
<evidence type="ECO:0000256" key="1">
    <source>
        <dbReference type="ARBA" id="ARBA00022729"/>
    </source>
</evidence>
<dbReference type="RefSeq" id="WP_044198763.1">
    <property type="nucleotide sequence ID" value="NZ_JMCB01000028.1"/>
</dbReference>
<accession>A0A085VZB5</accession>
<dbReference type="STRING" id="394096.DB31_4691"/>
<dbReference type="Gene3D" id="2.30.42.10">
    <property type="match status" value="1"/>
</dbReference>
<dbReference type="PANTHER" id="PTHR23303">
    <property type="entry name" value="CARBOXYPEPTIDASE REGULATORY REGION-CONTAINING"/>
    <property type="match status" value="1"/>
</dbReference>
<dbReference type="InterPro" id="IPR036034">
    <property type="entry name" value="PDZ_sf"/>
</dbReference>
<dbReference type="PANTHER" id="PTHR23303:SF14">
    <property type="entry name" value="BOS COMPLEX SUBUNIT NOMO1-RELATED"/>
    <property type="match status" value="1"/>
</dbReference>
<sequence length="955" mass="99227">MSNRSRSPLVLALILGIVAALLLWWRPKHAADAPEAHASAPSASVPSSSGSSRASGSSAPGATQPLETPAAPSEGAFRVRVVASNQPVTGARVQTYLREAEDGTGQPAWRRASEGTTGQDGSVRLPASPGVYLISASAQGHAAARREVARPSGEAETLVELTLPAGAELRGRVIAAGRGEPVPLAELSLHPYMEAVWAGSQAVTLPEETALVTSDPQGRFTFSGLAPGRYALTASAVGFSKRSMRIVTVPSPGELEVQLWASSFLEGFVVGEDGQPVTGAEVLAQGGHTVPRTTTGSGGGFSLEVSNGTYVLAARQGERLGRLPHVLQVAPGETLKDLRITLGARSGLLGTVTATPEGTPVAGARLTASPSNQAGEVGSATTGSDGRYSLELPPGDYDVVVVAPGRTSALREALVIAPSQQLTVDFQLDGTGVVEGRVTDLEARPIAGAYVKASRMRGLSGLERSTRTDANGSYRLEGLELGATVVAARREQTEHWIKKPADVKPSSAAQVDFSLAETGIVQGQVRQASGAPLTQPALVRAESKSGSFGEFTYTDTDAEGRYQLELPAGVYRLVAVNPGARYVFSHEDDLSVTVPVGAAVVQDLSLSDDQGVRGTVLEPSGAPSPYATTVAIQRGDFAMALPVEADEEGHFIFPPRGPNAAPLDLIAHNAGRVGELSGAREDTEVTVHLRPAATLRGRVVARSGAAPTGFSLQLLQADGSVLPWLERGNPERTFSGTTFALYDAPALPLRVSVRTTDGRTGEAQVTLSPGQSTELEVPLTGGSASITGRAVWSGSNTPAEGVSIYLDKQLSGSSDAQTGPDGRFLLKDVKPGPHTVRAWASADGQPVTRTVKTASGEAVDLGDVLVTARKTASGTIGASFSEERGWVSVAWVKADGPAAHAGVRVGDRLLAVDGLVIRSRQEAEQRTKGAPGSPVQLRLQRSDGQEQQLQLTRAD</sequence>
<evidence type="ECO:0000313" key="4">
    <source>
        <dbReference type="EMBL" id="KFE60778.1"/>
    </source>
</evidence>
<evidence type="ECO:0000256" key="2">
    <source>
        <dbReference type="SAM" id="MobiDB-lite"/>
    </source>
</evidence>